<evidence type="ECO:0000256" key="1">
    <source>
        <dbReference type="ARBA" id="ARBA00004651"/>
    </source>
</evidence>
<dbReference type="GO" id="GO:0005886">
    <property type="term" value="C:plasma membrane"/>
    <property type="evidence" value="ECO:0007669"/>
    <property type="project" value="UniProtKB-SubCell"/>
</dbReference>
<organism evidence="9 10">
    <name type="scientific">Brachybacterium paraconglomeratum</name>
    <dbReference type="NCBI Taxonomy" id="173362"/>
    <lineage>
        <taxon>Bacteria</taxon>
        <taxon>Bacillati</taxon>
        <taxon>Actinomycetota</taxon>
        <taxon>Actinomycetes</taxon>
        <taxon>Micrococcales</taxon>
        <taxon>Dermabacteraceae</taxon>
        <taxon>Brachybacterium</taxon>
    </lineage>
</organism>
<dbReference type="Pfam" id="PF02534">
    <property type="entry name" value="T4SS-DNA_transf"/>
    <property type="match status" value="1"/>
</dbReference>
<comment type="caution">
    <text evidence="9">The sequence shown here is derived from an EMBL/GenBank/DDBJ whole genome shotgun (WGS) entry which is preliminary data.</text>
</comment>
<evidence type="ECO:0000256" key="2">
    <source>
        <dbReference type="ARBA" id="ARBA00008806"/>
    </source>
</evidence>
<sequence>MKRAARKLLPALLGLAVVFYAVNRATEYGRAAVANRADTNTLIPGFIEFWTSSIWRLSMVQFDLIAGAIGIGVVLLILAYLHSMKQNTRTGEEQGSADWGGDKDRKILTEKDDELRLQLTETEALSMDTSKHFRNLNVLVYGGTGSGKSKHYVIPNMLRLGCSFAATDPKRELYKATAPALRDRGYSTPILDLIDLKKSDSFNPFRYFKADAPETSILELAENMVTNTTGKKPSGAGEFFDRAEKALLTALVAYVWATTPTDENGEPNLVAVADLQRRMVAYEGDQADQAATVDFEIAAARELLAAWDGGPAPEGVDEAELADPPDQEVRDVLAFATRQYAIYEQGAGETKKSVLISLGVRLAILDMNDVRRILSTDTIGLDRVGFEKQAVYLALPDTTKAFTVIASLFWQSFFQVNVYLADSQPDQRLPRQVHAFLDEFANIGKIPDYEQLISTIRSRGISNSVILQAESQGKSLYGDDWPTIDANCDSLLYLGSRDSGTHKTISELLGDQTIISKESSRSYGASGGWSKNDRNLGRKLLTPDEVGRLDIDEAILLVRGLRPFRSKKAPMVKRRVRRLARADAS</sequence>
<dbReference type="Gene3D" id="3.40.50.300">
    <property type="entry name" value="P-loop containing nucleotide triphosphate hydrolases"/>
    <property type="match status" value="2"/>
</dbReference>
<evidence type="ECO:0000313" key="9">
    <source>
        <dbReference type="EMBL" id="HJF49167.1"/>
    </source>
</evidence>
<dbReference type="InterPro" id="IPR003688">
    <property type="entry name" value="TraG/VirD4"/>
</dbReference>
<keyword evidence="3" id="KW-1003">Cell membrane</keyword>
<keyword evidence="6 7" id="KW-0472">Membrane</keyword>
<keyword evidence="8" id="KW-0732">Signal</keyword>
<keyword evidence="4 7" id="KW-0812">Transmembrane</keyword>
<dbReference type="AlphaFoldDB" id="A0A921GMM7"/>
<proteinExistence type="inferred from homology"/>
<feature type="transmembrane region" description="Helical" evidence="7">
    <location>
        <begin position="59"/>
        <end position="81"/>
    </location>
</feature>
<dbReference type="SUPFAM" id="SSF52540">
    <property type="entry name" value="P-loop containing nucleoside triphosphate hydrolases"/>
    <property type="match status" value="1"/>
</dbReference>
<comment type="subcellular location">
    <subcellularLocation>
        <location evidence="1">Cell membrane</location>
        <topology evidence="1">Multi-pass membrane protein</topology>
    </subcellularLocation>
</comment>
<dbReference type="InterPro" id="IPR051539">
    <property type="entry name" value="T4SS-coupling_protein"/>
</dbReference>
<dbReference type="EMBL" id="DYWO01000154">
    <property type="protein sequence ID" value="HJF49167.1"/>
    <property type="molecule type" value="Genomic_DNA"/>
</dbReference>
<evidence type="ECO:0000256" key="5">
    <source>
        <dbReference type="ARBA" id="ARBA00022989"/>
    </source>
</evidence>
<evidence type="ECO:0000256" key="3">
    <source>
        <dbReference type="ARBA" id="ARBA00022475"/>
    </source>
</evidence>
<evidence type="ECO:0000256" key="6">
    <source>
        <dbReference type="ARBA" id="ARBA00023136"/>
    </source>
</evidence>
<feature type="signal peptide" evidence="8">
    <location>
        <begin position="1"/>
        <end position="21"/>
    </location>
</feature>
<feature type="chain" id="PRO_5039475490" evidence="8">
    <location>
        <begin position="22"/>
        <end position="585"/>
    </location>
</feature>
<gene>
    <name evidence="9" type="ORF">K8W24_05115</name>
</gene>
<dbReference type="PANTHER" id="PTHR37937:SF1">
    <property type="entry name" value="CONJUGATIVE TRANSFER: DNA TRANSPORT"/>
    <property type="match status" value="1"/>
</dbReference>
<accession>A0A921GMM7</accession>
<dbReference type="NCBIfam" id="NF045973">
    <property type="entry name" value="conju_CD1115"/>
    <property type="match status" value="1"/>
</dbReference>
<keyword evidence="5 7" id="KW-1133">Transmembrane helix</keyword>
<evidence type="ECO:0000256" key="4">
    <source>
        <dbReference type="ARBA" id="ARBA00022692"/>
    </source>
</evidence>
<reference evidence="9" key="1">
    <citation type="journal article" date="2021" name="PeerJ">
        <title>Extensive microbial diversity within the chicken gut microbiome revealed by metagenomics and culture.</title>
        <authorList>
            <person name="Gilroy R."/>
            <person name="Ravi A."/>
            <person name="Getino M."/>
            <person name="Pursley I."/>
            <person name="Horton D.L."/>
            <person name="Alikhan N.F."/>
            <person name="Baker D."/>
            <person name="Gharbi K."/>
            <person name="Hall N."/>
            <person name="Watson M."/>
            <person name="Adriaenssens E.M."/>
            <person name="Foster-Nyarko E."/>
            <person name="Jarju S."/>
            <person name="Secka A."/>
            <person name="Antonio M."/>
            <person name="Oren A."/>
            <person name="Chaudhuri R.R."/>
            <person name="La Ragione R."/>
            <person name="Hildebrand F."/>
            <person name="Pallen M.J."/>
        </authorList>
    </citation>
    <scope>NUCLEOTIDE SEQUENCE</scope>
    <source>
        <strain evidence="9">1647</strain>
    </source>
</reference>
<evidence type="ECO:0000313" key="10">
    <source>
        <dbReference type="Proteomes" id="UP000775129"/>
    </source>
</evidence>
<dbReference type="InterPro" id="IPR027417">
    <property type="entry name" value="P-loop_NTPase"/>
</dbReference>
<protein>
    <submittedName>
        <fullName evidence="9">Type IV secretory system conjugative DNA transfer family protein</fullName>
    </submittedName>
</protein>
<evidence type="ECO:0000256" key="8">
    <source>
        <dbReference type="SAM" id="SignalP"/>
    </source>
</evidence>
<name>A0A921GMM7_9MICO</name>
<reference evidence="9" key="2">
    <citation type="submission" date="2021-09" db="EMBL/GenBank/DDBJ databases">
        <authorList>
            <person name="Gilroy R."/>
        </authorList>
    </citation>
    <scope>NUCLEOTIDE SEQUENCE</scope>
    <source>
        <strain evidence="9">1647</strain>
    </source>
</reference>
<evidence type="ECO:0000256" key="7">
    <source>
        <dbReference type="SAM" id="Phobius"/>
    </source>
</evidence>
<dbReference type="PANTHER" id="PTHR37937">
    <property type="entry name" value="CONJUGATIVE TRANSFER: DNA TRANSPORT"/>
    <property type="match status" value="1"/>
</dbReference>
<dbReference type="CDD" id="cd01127">
    <property type="entry name" value="TrwB_TraG_TraD_VirD4"/>
    <property type="match status" value="2"/>
</dbReference>
<dbReference type="Proteomes" id="UP000775129">
    <property type="component" value="Unassembled WGS sequence"/>
</dbReference>
<comment type="similarity">
    <text evidence="2">Belongs to the VirD4/TraG family.</text>
</comment>